<dbReference type="PANTHER" id="PTHR31885:SF6">
    <property type="entry name" value="GH04784P"/>
    <property type="match status" value="1"/>
</dbReference>
<protein>
    <recommendedName>
        <fullName evidence="9">YhhN-like protein</fullName>
    </recommendedName>
</protein>
<feature type="transmembrane region" description="Helical" evidence="6">
    <location>
        <begin position="161"/>
        <end position="179"/>
    </location>
</feature>
<evidence type="ECO:0000256" key="5">
    <source>
        <dbReference type="ARBA" id="ARBA00023136"/>
    </source>
</evidence>
<feature type="transmembrane region" description="Helical" evidence="6">
    <location>
        <begin position="60"/>
        <end position="77"/>
    </location>
</feature>
<dbReference type="GO" id="GO:0016787">
    <property type="term" value="F:hydrolase activity"/>
    <property type="evidence" value="ECO:0007669"/>
    <property type="project" value="TreeGrafter"/>
</dbReference>
<dbReference type="PANTHER" id="PTHR31885">
    <property type="entry name" value="GH04784P"/>
    <property type="match status" value="1"/>
</dbReference>
<evidence type="ECO:0000313" key="7">
    <source>
        <dbReference type="EMBL" id="BAL89867.1"/>
    </source>
</evidence>
<evidence type="ECO:0000256" key="4">
    <source>
        <dbReference type="ARBA" id="ARBA00022989"/>
    </source>
</evidence>
<dbReference type="Proteomes" id="UP000007882">
    <property type="component" value="Chromosome"/>
</dbReference>
<feature type="transmembrane region" description="Helical" evidence="6">
    <location>
        <begin position="15"/>
        <end position="39"/>
    </location>
</feature>
<evidence type="ECO:0000256" key="1">
    <source>
        <dbReference type="ARBA" id="ARBA00004141"/>
    </source>
</evidence>
<dbReference type="PATRIC" id="fig|512565.3.peg.4632"/>
<comment type="subcellular location">
    <subcellularLocation>
        <location evidence="1">Membrane</location>
        <topology evidence="1">Multi-pass membrane protein</topology>
    </subcellularLocation>
</comment>
<evidence type="ECO:0000256" key="2">
    <source>
        <dbReference type="ARBA" id="ARBA00007375"/>
    </source>
</evidence>
<reference evidence="7 8" key="1">
    <citation type="submission" date="2012-02" db="EMBL/GenBank/DDBJ databases">
        <title>Complete genome sequence of Actinoplanes missouriensis 431 (= NBRC 102363).</title>
        <authorList>
            <person name="Ohnishi Y."/>
            <person name="Ishikawa J."/>
            <person name="Sekine M."/>
            <person name="Hosoyama A."/>
            <person name="Harada T."/>
            <person name="Narita H."/>
            <person name="Hata T."/>
            <person name="Konno Y."/>
            <person name="Tutikane K."/>
            <person name="Fujita N."/>
            <person name="Horinouchi S."/>
            <person name="Hayakawa M."/>
        </authorList>
    </citation>
    <scope>NUCLEOTIDE SEQUENCE [LARGE SCALE GENOMIC DNA]</scope>
    <source>
        <strain evidence="8">ATCC 14538 / DSM 43046 / CBS 188.64 / JCM 3121 / NBRC 102363 / NCIMB 12654 / NRRL B-3342 / UNCC 431</strain>
    </source>
</reference>
<feature type="transmembrane region" description="Helical" evidence="6">
    <location>
        <begin position="83"/>
        <end position="102"/>
    </location>
</feature>
<keyword evidence="4 6" id="KW-1133">Transmembrane helix</keyword>
<dbReference type="EMBL" id="AP012319">
    <property type="protein sequence ID" value="BAL89867.1"/>
    <property type="molecule type" value="Genomic_DNA"/>
</dbReference>
<dbReference type="InterPro" id="IPR012506">
    <property type="entry name" value="TMEM86B-like"/>
</dbReference>
<evidence type="ECO:0008006" key="9">
    <source>
        <dbReference type="Google" id="ProtNLM"/>
    </source>
</evidence>
<dbReference type="HOGENOM" id="CLU_079086_5_1_11"/>
<accession>I0HA30</accession>
<proteinExistence type="inferred from homology"/>
<sequence length="210" mass="21364">MSVASATTATRSLPLTLFAVAATVEIVAVAADATALQWIAKPLLGPLLLWHLLRRARPDLVAVALAFATAGDVALLVPGDVAFLAGMGFFLGTQICLLIAFVRRSRPRPLPPAAGAVVWVAVNAVLANRLGALAVPVLVYSLALIAMAAAAAGVGRRVGAGGALFAISDLLIGLDAAGVTLPAHGVLVMATYAAALALITTGWAQRRHQP</sequence>
<dbReference type="Pfam" id="PF07947">
    <property type="entry name" value="YhhN"/>
    <property type="match status" value="1"/>
</dbReference>
<dbReference type="OrthoDB" id="4227931at2"/>
<dbReference type="AlphaFoldDB" id="I0HA30"/>
<dbReference type="KEGG" id="ams:AMIS_46470"/>
<feature type="transmembrane region" description="Helical" evidence="6">
    <location>
        <begin position="185"/>
        <end position="204"/>
    </location>
</feature>
<organism evidence="7 8">
    <name type="scientific">Actinoplanes missouriensis (strain ATCC 14538 / DSM 43046 / CBS 188.64 / JCM 3121 / NBRC 102363 / NCIMB 12654 / NRRL B-3342 / UNCC 431)</name>
    <dbReference type="NCBI Taxonomy" id="512565"/>
    <lineage>
        <taxon>Bacteria</taxon>
        <taxon>Bacillati</taxon>
        <taxon>Actinomycetota</taxon>
        <taxon>Actinomycetes</taxon>
        <taxon>Micromonosporales</taxon>
        <taxon>Micromonosporaceae</taxon>
        <taxon>Actinoplanes</taxon>
    </lineage>
</organism>
<dbReference type="GO" id="GO:0016020">
    <property type="term" value="C:membrane"/>
    <property type="evidence" value="ECO:0007669"/>
    <property type="project" value="UniProtKB-SubCell"/>
</dbReference>
<dbReference type="RefSeq" id="WP_014444756.1">
    <property type="nucleotide sequence ID" value="NC_017093.1"/>
</dbReference>
<dbReference type="eggNOG" id="COG3714">
    <property type="taxonomic scope" value="Bacteria"/>
</dbReference>
<feature type="transmembrane region" description="Helical" evidence="6">
    <location>
        <begin position="109"/>
        <end position="127"/>
    </location>
</feature>
<dbReference type="STRING" id="512565.AMIS_46470"/>
<keyword evidence="8" id="KW-1185">Reference proteome</keyword>
<feature type="transmembrane region" description="Helical" evidence="6">
    <location>
        <begin position="133"/>
        <end position="154"/>
    </location>
</feature>
<keyword evidence="3 6" id="KW-0812">Transmembrane</keyword>
<evidence type="ECO:0000256" key="3">
    <source>
        <dbReference type="ARBA" id="ARBA00022692"/>
    </source>
</evidence>
<comment type="similarity">
    <text evidence="2">Belongs to the TMEM86 family.</text>
</comment>
<gene>
    <name evidence="7" type="ordered locus">AMIS_46470</name>
</gene>
<evidence type="ECO:0000256" key="6">
    <source>
        <dbReference type="SAM" id="Phobius"/>
    </source>
</evidence>
<keyword evidence="5 6" id="KW-0472">Membrane</keyword>
<name>I0HA30_ACTM4</name>
<evidence type="ECO:0000313" key="8">
    <source>
        <dbReference type="Proteomes" id="UP000007882"/>
    </source>
</evidence>